<dbReference type="PANTHER" id="PTHR42714">
    <property type="entry name" value="TRNA MODIFICATION GTPASE GTPBP3"/>
    <property type="match status" value="1"/>
</dbReference>
<dbReference type="EMBL" id="MU152139">
    <property type="protein sequence ID" value="KAF9440970.1"/>
    <property type="molecule type" value="Genomic_DNA"/>
</dbReference>
<keyword evidence="4" id="KW-1185">Reference proteome</keyword>
<proteinExistence type="predicted"/>
<dbReference type="Pfam" id="PF01926">
    <property type="entry name" value="MMR_HSR1"/>
    <property type="match status" value="1"/>
</dbReference>
<feature type="domain" description="G" evidence="2">
    <location>
        <begin position="81"/>
        <end position="167"/>
    </location>
</feature>
<gene>
    <name evidence="3" type="ORF">P691DRAFT_780855</name>
</gene>
<feature type="region of interest" description="Disordered" evidence="1">
    <location>
        <begin position="171"/>
        <end position="217"/>
    </location>
</feature>
<dbReference type="AlphaFoldDB" id="A0A9P5WZ34"/>
<dbReference type="SUPFAM" id="SSF52540">
    <property type="entry name" value="P-loop containing nucleoside triphosphate hydrolases"/>
    <property type="match status" value="1"/>
</dbReference>
<dbReference type="GO" id="GO:0002098">
    <property type="term" value="P:tRNA wobble uridine modification"/>
    <property type="evidence" value="ECO:0007669"/>
    <property type="project" value="TreeGrafter"/>
</dbReference>
<evidence type="ECO:0000256" key="1">
    <source>
        <dbReference type="SAM" id="MobiDB-lite"/>
    </source>
</evidence>
<dbReference type="GO" id="GO:0005525">
    <property type="term" value="F:GTP binding"/>
    <property type="evidence" value="ECO:0007669"/>
    <property type="project" value="InterPro"/>
</dbReference>
<comment type="caution">
    <text evidence="3">The sequence shown here is derived from an EMBL/GenBank/DDBJ whole genome shotgun (WGS) entry which is preliminary data.</text>
</comment>
<evidence type="ECO:0000259" key="2">
    <source>
        <dbReference type="Pfam" id="PF01926"/>
    </source>
</evidence>
<dbReference type="InterPro" id="IPR027417">
    <property type="entry name" value="P-loop_NTPase"/>
</dbReference>
<dbReference type="GO" id="GO:0030488">
    <property type="term" value="P:tRNA methylation"/>
    <property type="evidence" value="ECO:0007669"/>
    <property type="project" value="TreeGrafter"/>
</dbReference>
<name>A0A9P5WZ34_9AGAR</name>
<dbReference type="PANTHER" id="PTHR42714:SF2">
    <property type="entry name" value="TRNA MODIFICATION GTPASE GTPBP3, MITOCHONDRIAL"/>
    <property type="match status" value="1"/>
</dbReference>
<dbReference type="OrthoDB" id="188276at2759"/>
<dbReference type="InterPro" id="IPR006073">
    <property type="entry name" value="GTP-bd"/>
</dbReference>
<feature type="compositionally biased region" description="Pro residues" evidence="1">
    <location>
        <begin position="204"/>
        <end position="217"/>
    </location>
</feature>
<dbReference type="Gene3D" id="3.40.50.300">
    <property type="entry name" value="P-loop containing nucleotide triphosphate hydrolases"/>
    <property type="match status" value="1"/>
</dbReference>
<sequence>MSPFLRPAEPGEFMKRAYLSGRLDLTESEIRKVFDDLRNRIIHCLAQVEAPIDFSEGEDLEQGVYDQDNHSGEIIRSDIKLAIFGPPNAGENTLLNYPAQREAAIVTAIPGTTRDILQLTSDIERMPAVVADTTGLRKTEDIVEAIRIGKGIDAVKEVDIALCILSPPDISVSPTNSETGNDFIDPDFNLDNFSPKFPPKFRMPQPPPPPPPPSSAL</sequence>
<protein>
    <recommendedName>
        <fullName evidence="2">G domain-containing protein</fullName>
    </recommendedName>
</protein>
<evidence type="ECO:0000313" key="4">
    <source>
        <dbReference type="Proteomes" id="UP000807342"/>
    </source>
</evidence>
<accession>A0A9P5WZ34</accession>
<dbReference type="GO" id="GO:0005737">
    <property type="term" value="C:cytoplasm"/>
    <property type="evidence" value="ECO:0007669"/>
    <property type="project" value="TreeGrafter"/>
</dbReference>
<reference evidence="3" key="1">
    <citation type="submission" date="2020-11" db="EMBL/GenBank/DDBJ databases">
        <authorList>
            <consortium name="DOE Joint Genome Institute"/>
            <person name="Ahrendt S."/>
            <person name="Riley R."/>
            <person name="Andreopoulos W."/>
            <person name="Labutti K."/>
            <person name="Pangilinan J."/>
            <person name="Ruiz-Duenas F.J."/>
            <person name="Barrasa J.M."/>
            <person name="Sanchez-Garcia M."/>
            <person name="Camarero S."/>
            <person name="Miyauchi S."/>
            <person name="Serrano A."/>
            <person name="Linde D."/>
            <person name="Babiker R."/>
            <person name="Drula E."/>
            <person name="Ayuso-Fernandez I."/>
            <person name="Pacheco R."/>
            <person name="Padilla G."/>
            <person name="Ferreira P."/>
            <person name="Barriuso J."/>
            <person name="Kellner H."/>
            <person name="Castanera R."/>
            <person name="Alfaro M."/>
            <person name="Ramirez L."/>
            <person name="Pisabarro A.G."/>
            <person name="Kuo A."/>
            <person name="Tritt A."/>
            <person name="Lipzen A."/>
            <person name="He G."/>
            <person name="Yan M."/>
            <person name="Ng V."/>
            <person name="Cullen D."/>
            <person name="Martin F."/>
            <person name="Rosso M.-N."/>
            <person name="Henrissat B."/>
            <person name="Hibbett D."/>
            <person name="Martinez A.T."/>
            <person name="Grigoriev I.V."/>
        </authorList>
    </citation>
    <scope>NUCLEOTIDE SEQUENCE</scope>
    <source>
        <strain evidence="3">MF-IS2</strain>
    </source>
</reference>
<organism evidence="3 4">
    <name type="scientific">Macrolepiota fuliginosa MF-IS2</name>
    <dbReference type="NCBI Taxonomy" id="1400762"/>
    <lineage>
        <taxon>Eukaryota</taxon>
        <taxon>Fungi</taxon>
        <taxon>Dikarya</taxon>
        <taxon>Basidiomycota</taxon>
        <taxon>Agaricomycotina</taxon>
        <taxon>Agaricomycetes</taxon>
        <taxon>Agaricomycetidae</taxon>
        <taxon>Agaricales</taxon>
        <taxon>Agaricineae</taxon>
        <taxon>Agaricaceae</taxon>
        <taxon>Macrolepiota</taxon>
    </lineage>
</organism>
<dbReference type="Proteomes" id="UP000807342">
    <property type="component" value="Unassembled WGS sequence"/>
</dbReference>
<evidence type="ECO:0000313" key="3">
    <source>
        <dbReference type="EMBL" id="KAF9440970.1"/>
    </source>
</evidence>